<keyword evidence="7" id="KW-0067">ATP-binding</keyword>
<comment type="caution">
    <text evidence="7">The sequence shown here is derived from an EMBL/GenBank/DDBJ whole genome shotgun (WGS) entry which is preliminary data.</text>
</comment>
<evidence type="ECO:0000313" key="7">
    <source>
        <dbReference type="EMBL" id="MED6158277.1"/>
    </source>
</evidence>
<dbReference type="Pfam" id="PF01061">
    <property type="entry name" value="ABC2_membrane"/>
    <property type="match status" value="1"/>
</dbReference>
<keyword evidence="2 5" id="KW-0812">Transmembrane</keyword>
<dbReference type="Proteomes" id="UP001341840">
    <property type="component" value="Unassembled WGS sequence"/>
</dbReference>
<evidence type="ECO:0000256" key="1">
    <source>
        <dbReference type="ARBA" id="ARBA00004141"/>
    </source>
</evidence>
<protein>
    <submittedName>
        <fullName evidence="7">ATP-binding cassette sub- G member 2</fullName>
    </submittedName>
</protein>
<evidence type="ECO:0000313" key="8">
    <source>
        <dbReference type="Proteomes" id="UP001341840"/>
    </source>
</evidence>
<comment type="subcellular location">
    <subcellularLocation>
        <location evidence="1">Membrane</location>
        <topology evidence="1">Multi-pass membrane protein</topology>
    </subcellularLocation>
</comment>
<evidence type="ECO:0000256" key="5">
    <source>
        <dbReference type="SAM" id="Phobius"/>
    </source>
</evidence>
<evidence type="ECO:0000256" key="3">
    <source>
        <dbReference type="ARBA" id="ARBA00022989"/>
    </source>
</evidence>
<proteinExistence type="predicted"/>
<feature type="transmembrane region" description="Helical" evidence="5">
    <location>
        <begin position="6"/>
        <end position="27"/>
    </location>
</feature>
<keyword evidence="7" id="KW-0547">Nucleotide-binding</keyword>
<evidence type="ECO:0000256" key="4">
    <source>
        <dbReference type="ARBA" id="ARBA00023136"/>
    </source>
</evidence>
<reference evidence="7 8" key="1">
    <citation type="journal article" date="2023" name="Plants (Basel)">
        <title>Bridging the Gap: Combining Genomics and Transcriptomics Approaches to Understand Stylosanthes scabra, an Orphan Legume from the Brazilian Caatinga.</title>
        <authorList>
            <person name="Ferreira-Neto J.R.C."/>
            <person name="da Silva M.D."/>
            <person name="Binneck E."/>
            <person name="de Melo N.F."/>
            <person name="da Silva R.H."/>
            <person name="de Melo A.L.T.M."/>
            <person name="Pandolfi V."/>
            <person name="Bustamante F.O."/>
            <person name="Brasileiro-Vidal A.C."/>
            <person name="Benko-Iseppon A.M."/>
        </authorList>
    </citation>
    <scope>NUCLEOTIDE SEQUENCE [LARGE SCALE GENOMIC DNA]</scope>
    <source>
        <tissue evidence="7">Leaves</tissue>
    </source>
</reference>
<organism evidence="7 8">
    <name type="scientific">Stylosanthes scabra</name>
    <dbReference type="NCBI Taxonomy" id="79078"/>
    <lineage>
        <taxon>Eukaryota</taxon>
        <taxon>Viridiplantae</taxon>
        <taxon>Streptophyta</taxon>
        <taxon>Embryophyta</taxon>
        <taxon>Tracheophyta</taxon>
        <taxon>Spermatophyta</taxon>
        <taxon>Magnoliopsida</taxon>
        <taxon>eudicotyledons</taxon>
        <taxon>Gunneridae</taxon>
        <taxon>Pentapetalae</taxon>
        <taxon>rosids</taxon>
        <taxon>fabids</taxon>
        <taxon>Fabales</taxon>
        <taxon>Fabaceae</taxon>
        <taxon>Papilionoideae</taxon>
        <taxon>50 kb inversion clade</taxon>
        <taxon>dalbergioids sensu lato</taxon>
        <taxon>Dalbergieae</taxon>
        <taxon>Pterocarpus clade</taxon>
        <taxon>Stylosanthes</taxon>
    </lineage>
</organism>
<keyword evidence="4 5" id="KW-0472">Membrane</keyword>
<keyword evidence="8" id="KW-1185">Reference proteome</keyword>
<feature type="transmembrane region" description="Helical" evidence="5">
    <location>
        <begin position="39"/>
        <end position="65"/>
    </location>
</feature>
<keyword evidence="3 5" id="KW-1133">Transmembrane helix</keyword>
<gene>
    <name evidence="7" type="primary">ABCG2</name>
    <name evidence="7" type="ORF">PIB30_031235</name>
</gene>
<evidence type="ECO:0000256" key="2">
    <source>
        <dbReference type="ARBA" id="ARBA00022692"/>
    </source>
</evidence>
<evidence type="ECO:0000259" key="6">
    <source>
        <dbReference type="Pfam" id="PF01061"/>
    </source>
</evidence>
<feature type="transmembrane region" description="Helical" evidence="5">
    <location>
        <begin position="77"/>
        <end position="103"/>
    </location>
</feature>
<accession>A0ABU6UC15</accession>
<dbReference type="EMBL" id="JASCZI010120962">
    <property type="protein sequence ID" value="MED6158277.1"/>
    <property type="molecule type" value="Genomic_DNA"/>
</dbReference>
<feature type="domain" description="ABC-2 type transporter transmembrane" evidence="6">
    <location>
        <begin position="3"/>
        <end position="92"/>
    </location>
</feature>
<name>A0ABU6UC15_9FABA</name>
<dbReference type="GO" id="GO:0005524">
    <property type="term" value="F:ATP binding"/>
    <property type="evidence" value="ECO:0007669"/>
    <property type="project" value="UniProtKB-KW"/>
</dbReference>
<dbReference type="InterPro" id="IPR013525">
    <property type="entry name" value="ABC2_TM"/>
</dbReference>
<sequence length="107" mass="11757">MVVMFTTFDTCAVEAIPVVLQIFYIFIREISCNVYCRSSYILTHSIISLPFLVFLSLAFAATNFWAVGLVDGINGFLFYFLTIVALAVTVVLVTVSGGGGLGFRRLN</sequence>